<dbReference type="InterPro" id="IPR008271">
    <property type="entry name" value="Ser/Thr_kinase_AS"/>
</dbReference>
<protein>
    <recommendedName>
        <fullName evidence="1">non-specific serine/threonine protein kinase</fullName>
        <ecNumber evidence="1">2.7.11.1</ecNumber>
    </recommendedName>
</protein>
<dbReference type="InterPro" id="IPR000535">
    <property type="entry name" value="MSP_dom"/>
</dbReference>
<organism evidence="9">
    <name type="scientific">Aegilops tauschii</name>
    <name type="common">Tausch's goatgrass</name>
    <name type="synonym">Aegilops squarrosa</name>
    <dbReference type="NCBI Taxonomy" id="37682"/>
    <lineage>
        <taxon>Eukaryota</taxon>
        <taxon>Viridiplantae</taxon>
        <taxon>Streptophyta</taxon>
        <taxon>Embryophyta</taxon>
        <taxon>Tracheophyta</taxon>
        <taxon>Spermatophyta</taxon>
        <taxon>Magnoliopsida</taxon>
        <taxon>Liliopsida</taxon>
        <taxon>Poales</taxon>
        <taxon>Poaceae</taxon>
        <taxon>BOP clade</taxon>
        <taxon>Pooideae</taxon>
        <taxon>Triticodae</taxon>
        <taxon>Triticeae</taxon>
        <taxon>Triticinae</taxon>
        <taxon>Aegilops</taxon>
    </lineage>
</organism>
<dbReference type="InterPro" id="IPR001680">
    <property type="entry name" value="WD40_rpt"/>
</dbReference>
<evidence type="ECO:0000256" key="7">
    <source>
        <dbReference type="ARBA" id="ARBA00047899"/>
    </source>
</evidence>
<evidence type="ECO:0000313" key="9">
    <source>
        <dbReference type="EnsemblPlants" id="EMT27224"/>
    </source>
</evidence>
<dbReference type="InterPro" id="IPR008962">
    <property type="entry name" value="PapD-like_sf"/>
</dbReference>
<dbReference type="Pfam" id="PF00400">
    <property type="entry name" value="WD40"/>
    <property type="match status" value="2"/>
</dbReference>
<dbReference type="PROSITE" id="PS00108">
    <property type="entry name" value="PROTEIN_KINASE_ST"/>
    <property type="match status" value="2"/>
</dbReference>
<dbReference type="FunFam" id="1.10.510.10:FF:000870">
    <property type="entry name" value="OSJNBa0016N04.16-like protein"/>
    <property type="match status" value="1"/>
</dbReference>
<dbReference type="Pfam" id="PF00069">
    <property type="entry name" value="Pkinase"/>
    <property type="match status" value="2"/>
</dbReference>
<keyword evidence="2" id="KW-0723">Serine/threonine-protein kinase</keyword>
<dbReference type="PROSITE" id="PS50011">
    <property type="entry name" value="PROTEIN_KINASE_DOM"/>
    <property type="match status" value="2"/>
</dbReference>
<evidence type="ECO:0000256" key="1">
    <source>
        <dbReference type="ARBA" id="ARBA00012513"/>
    </source>
</evidence>
<dbReference type="PROSITE" id="PS50294">
    <property type="entry name" value="WD_REPEATS_REGION"/>
    <property type="match status" value="1"/>
</dbReference>
<dbReference type="Gene3D" id="3.30.200.20">
    <property type="entry name" value="Phosphorylase Kinase, domain 1"/>
    <property type="match status" value="2"/>
</dbReference>
<dbReference type="PROSITE" id="PS00107">
    <property type="entry name" value="PROTEIN_KINASE_ATP"/>
    <property type="match status" value="1"/>
</dbReference>
<dbReference type="PANTHER" id="PTHR45707">
    <property type="entry name" value="C2 CALCIUM/LIPID-BINDING PLANT PHOSPHORIBOSYLTRANSFERASE FAMILY PROTEIN"/>
    <property type="match status" value="1"/>
</dbReference>
<keyword evidence="4" id="KW-0547">Nucleotide-binding</keyword>
<keyword evidence="5" id="KW-0418">Kinase</keyword>
<dbReference type="InterPro" id="IPR015943">
    <property type="entry name" value="WD40/YVTN_repeat-like_dom_sf"/>
</dbReference>
<evidence type="ECO:0000256" key="2">
    <source>
        <dbReference type="ARBA" id="ARBA00022527"/>
    </source>
</evidence>
<dbReference type="Gene3D" id="2.130.10.10">
    <property type="entry name" value="YVTN repeat-like/Quinoprotein amine dehydrogenase"/>
    <property type="match status" value="2"/>
</dbReference>
<dbReference type="GO" id="GO:0004674">
    <property type="term" value="F:protein serine/threonine kinase activity"/>
    <property type="evidence" value="ECO:0007669"/>
    <property type="project" value="UniProtKB-KW"/>
</dbReference>
<keyword evidence="6" id="KW-0067">ATP-binding</keyword>
<evidence type="ECO:0000256" key="8">
    <source>
        <dbReference type="ARBA" id="ARBA00048679"/>
    </source>
</evidence>
<evidence type="ECO:0000256" key="6">
    <source>
        <dbReference type="ARBA" id="ARBA00022840"/>
    </source>
</evidence>
<proteinExistence type="predicted"/>
<dbReference type="PROSITE" id="PS50082">
    <property type="entry name" value="WD_REPEATS_2"/>
    <property type="match status" value="2"/>
</dbReference>
<dbReference type="PROSITE" id="PS50202">
    <property type="entry name" value="MSP"/>
    <property type="match status" value="1"/>
</dbReference>
<dbReference type="PANTHER" id="PTHR45707:SF59">
    <property type="entry name" value="PROTEIN KINASE DOMAIN-CONTAINING PROTEIN"/>
    <property type="match status" value="1"/>
</dbReference>
<dbReference type="ExpressionAtlas" id="M8BZ34">
    <property type="expression patterns" value="baseline"/>
</dbReference>
<dbReference type="Gene3D" id="1.10.510.10">
    <property type="entry name" value="Transferase(Phosphotransferase) domain 1"/>
    <property type="match status" value="2"/>
</dbReference>
<dbReference type="InterPro" id="IPR017441">
    <property type="entry name" value="Protein_kinase_ATP_BS"/>
</dbReference>
<dbReference type="EnsemblPlants" id="EMT27224">
    <property type="protein sequence ID" value="EMT27224"/>
    <property type="gene ID" value="F775_03260"/>
</dbReference>
<dbReference type="SMART" id="SM00220">
    <property type="entry name" value="S_TKc"/>
    <property type="match status" value="2"/>
</dbReference>
<evidence type="ECO:0000256" key="5">
    <source>
        <dbReference type="ARBA" id="ARBA00022777"/>
    </source>
</evidence>
<dbReference type="AlphaFoldDB" id="M8BZ34"/>
<reference evidence="9" key="1">
    <citation type="submission" date="2015-06" db="UniProtKB">
        <authorList>
            <consortium name="EnsemblPlants"/>
        </authorList>
    </citation>
    <scope>IDENTIFICATION</scope>
</reference>
<comment type="catalytic activity">
    <reaction evidence="7">
        <text>L-threonyl-[protein] + ATP = O-phospho-L-threonyl-[protein] + ADP + H(+)</text>
        <dbReference type="Rhea" id="RHEA:46608"/>
        <dbReference type="Rhea" id="RHEA-COMP:11060"/>
        <dbReference type="Rhea" id="RHEA-COMP:11605"/>
        <dbReference type="ChEBI" id="CHEBI:15378"/>
        <dbReference type="ChEBI" id="CHEBI:30013"/>
        <dbReference type="ChEBI" id="CHEBI:30616"/>
        <dbReference type="ChEBI" id="CHEBI:61977"/>
        <dbReference type="ChEBI" id="CHEBI:456216"/>
        <dbReference type="EC" id="2.7.11.1"/>
    </reaction>
</comment>
<dbReference type="Pfam" id="PF00635">
    <property type="entry name" value="Motile_Sperm"/>
    <property type="match status" value="1"/>
</dbReference>
<name>M8BZ34_AEGTA</name>
<dbReference type="InterPro" id="IPR036322">
    <property type="entry name" value="WD40_repeat_dom_sf"/>
</dbReference>
<dbReference type="Gene3D" id="2.60.40.10">
    <property type="entry name" value="Immunoglobulins"/>
    <property type="match status" value="1"/>
</dbReference>
<dbReference type="SUPFAM" id="SSF50978">
    <property type="entry name" value="WD40 repeat-like"/>
    <property type="match status" value="1"/>
</dbReference>
<dbReference type="SMART" id="SM00320">
    <property type="entry name" value="WD40"/>
    <property type="match status" value="4"/>
</dbReference>
<dbReference type="GO" id="GO:0005524">
    <property type="term" value="F:ATP binding"/>
    <property type="evidence" value="ECO:0007669"/>
    <property type="project" value="UniProtKB-UniRule"/>
</dbReference>
<dbReference type="EC" id="2.7.11.1" evidence="1"/>
<dbReference type="InterPro" id="IPR000719">
    <property type="entry name" value="Prot_kinase_dom"/>
</dbReference>
<keyword evidence="3" id="KW-0808">Transferase</keyword>
<sequence>MASSLHSDSLMTADFCTRIIMEDTVIYSIDKSDVISDKPREVTFRQLMEITNNFEQKLGSGTFGVVYKGVLNDGPVNRVIAVKKLHSTTEQIDDKQFKNEFELLRILKHQNIVQLVGFCNETEKVAAKYEGQMVVAEEIHRALCLEFVPNGSLGKFLSEQRPVLNWNLCFKIIKGICEGLKYLHDVPINHLDLKPDNILLDDKMAPKITDFGISRLMGAENTVKTQTFLGTLGYIPPEFIKKQIISREFDIFSLGVIIRKILTVVMMEGPSIVFTDGQECIEHVHSYWRKKLQGMPGYASSEVDCKQPWSNLKKFDLGLNCNFNEQMDYLLSGKFHGGLPKRDISKGPSPEIGTDVQGGTLTVLSTLPKELPLDFLKSITENFSNERLIGQSAFGNLYKGICPDGTMIVVKKLVENPPVPRDEAFSKEVQNIMAIQHKNIVKLIGFYHEGQKKIVEKGGRYIVADVFESLLCYEYLPMGSLHDNLFESNSMDWNTRFKIIKGICRGLLFLHNIHIIHMDLKPENILLGDDMEPKIAEFGISRLLDQELTRLNTQDVVGTYGYMAPEYLHKGEFSAQSDMYALGVLILETTTGKKNGRKDPSGREYIYEVQLNWTIDYIASKHRTLDVDSLWQIRACILIGLKCVHADRKMRPSIQGIVDMLDGRACSSKPLIVPELLAWSSRRLIMPEPLAWSSRRLIVPEPLAWSSRRLIVQPPELRFSFEPKRLISCSFSLTNTTDGHIAFMLVTENPRIYLTKLPLCGVVPPNHIYTINVTMREHKESRNGEFLTLRSSTAREEQLTNAHPDSLAGDEVKEVKLCVVCDPQEVDPISSRGHSQSELSAGAVRRRAPKQTMDLDEQSEGLCLHLELPDQVYSAIFIEREEWLVAGGGDGYIYVYSYDTMEEIMSFEAHDGRRIRSLAASPTHTFLLSASDDQMIKIWDWKNGWKCMRTFLGHGKCVTQMWDIYSPTCNATLDGQPDGVLCLHYFTYMNQQLLLSGSLDGAAKIWDPEKECCVSTLGGNAKSVNALCWHPELHVVIRHVSIFSYYKTSARTKPIHVG</sequence>
<accession>M8BZ34</accession>
<dbReference type="InterPro" id="IPR013783">
    <property type="entry name" value="Ig-like_fold"/>
</dbReference>
<dbReference type="SUPFAM" id="SSF49354">
    <property type="entry name" value="PapD-like"/>
    <property type="match status" value="1"/>
</dbReference>
<comment type="catalytic activity">
    <reaction evidence="8">
        <text>L-seryl-[protein] + ATP = O-phospho-L-seryl-[protein] + ADP + H(+)</text>
        <dbReference type="Rhea" id="RHEA:17989"/>
        <dbReference type="Rhea" id="RHEA-COMP:9863"/>
        <dbReference type="Rhea" id="RHEA-COMP:11604"/>
        <dbReference type="ChEBI" id="CHEBI:15378"/>
        <dbReference type="ChEBI" id="CHEBI:29999"/>
        <dbReference type="ChEBI" id="CHEBI:30616"/>
        <dbReference type="ChEBI" id="CHEBI:83421"/>
        <dbReference type="ChEBI" id="CHEBI:456216"/>
        <dbReference type="EC" id="2.7.11.1"/>
    </reaction>
</comment>
<dbReference type="InterPro" id="IPR011009">
    <property type="entry name" value="Kinase-like_dom_sf"/>
</dbReference>
<evidence type="ECO:0000256" key="4">
    <source>
        <dbReference type="ARBA" id="ARBA00022741"/>
    </source>
</evidence>
<dbReference type="FunFam" id="1.10.510.10:FF:001023">
    <property type="entry name" value="Os07g0541700 protein"/>
    <property type="match status" value="1"/>
</dbReference>
<evidence type="ECO:0000256" key="3">
    <source>
        <dbReference type="ARBA" id="ARBA00022679"/>
    </source>
</evidence>
<dbReference type="SUPFAM" id="SSF56112">
    <property type="entry name" value="Protein kinase-like (PK-like)"/>
    <property type="match status" value="2"/>
</dbReference>